<dbReference type="SUPFAM" id="SSF51735">
    <property type="entry name" value="NAD(P)-binding Rossmann-fold domains"/>
    <property type="match status" value="1"/>
</dbReference>
<dbReference type="CDD" id="cd05244">
    <property type="entry name" value="BVR-B_like_SDR_a"/>
    <property type="match status" value="1"/>
</dbReference>
<comment type="caution">
    <text evidence="3">The sequence shown here is derived from an EMBL/GenBank/DDBJ whole genome shotgun (WGS) entry which is preliminary data.</text>
</comment>
<dbReference type="OrthoDB" id="9785372at2"/>
<evidence type="ECO:0000313" key="4">
    <source>
        <dbReference type="Proteomes" id="UP000240621"/>
    </source>
</evidence>
<dbReference type="PANTHER" id="PTHR43355:SF2">
    <property type="entry name" value="FLAVIN REDUCTASE (NADPH)"/>
    <property type="match status" value="1"/>
</dbReference>
<dbReference type="PANTHER" id="PTHR43355">
    <property type="entry name" value="FLAVIN REDUCTASE (NADPH)"/>
    <property type="match status" value="1"/>
</dbReference>
<proteinExistence type="predicted"/>
<dbReference type="InterPro" id="IPR016040">
    <property type="entry name" value="NAD(P)-bd_dom"/>
</dbReference>
<feature type="domain" description="NAD(P)-binding" evidence="1">
    <location>
        <begin position="7"/>
        <end position="199"/>
    </location>
</feature>
<evidence type="ECO:0000259" key="1">
    <source>
        <dbReference type="Pfam" id="PF13460"/>
    </source>
</evidence>
<protein>
    <submittedName>
        <fullName evidence="2">NAD-dependent dehydratase</fullName>
    </submittedName>
    <submittedName>
        <fullName evidence="3">Putative NADH-flavin reductase</fullName>
    </submittedName>
</protein>
<reference evidence="2 5" key="2">
    <citation type="submission" date="2019-10" db="EMBL/GenBank/DDBJ databases">
        <title>Prolixibacter strains distinguished by the presence of nitrate reductase genes were adept at nitrate-dependent anaerobic corrosion of metallic iron and carbon steel.</title>
        <authorList>
            <person name="Iino T."/>
            <person name="Shono N."/>
            <person name="Ito K."/>
            <person name="Nakamura R."/>
            <person name="Sueoka K."/>
            <person name="Harayama S."/>
            <person name="Ohkuma M."/>
        </authorList>
    </citation>
    <scope>NUCLEOTIDE SEQUENCE [LARGE SCALE GENOMIC DNA]</scope>
    <source>
        <strain evidence="2 5">MIC1-1</strain>
    </source>
</reference>
<evidence type="ECO:0000313" key="3">
    <source>
        <dbReference type="EMBL" id="PSK81259.1"/>
    </source>
</evidence>
<reference evidence="3 4" key="1">
    <citation type="submission" date="2018-03" db="EMBL/GenBank/DDBJ databases">
        <title>Genomic Encyclopedia of Archaeal and Bacterial Type Strains, Phase II (KMG-II): from individual species to whole genera.</title>
        <authorList>
            <person name="Goeker M."/>
        </authorList>
    </citation>
    <scope>NUCLEOTIDE SEQUENCE [LARGE SCALE GENOMIC DNA]</scope>
    <source>
        <strain evidence="3 4">DSM 27267</strain>
    </source>
</reference>
<dbReference type="AlphaFoldDB" id="A0A2P8C8H5"/>
<dbReference type="Proteomes" id="UP000240621">
    <property type="component" value="Unassembled WGS sequence"/>
</dbReference>
<sequence length="211" mass="23679">MNVFLFGASGPTGLRVVDQLLTSGYRVKAMARNPESCSFPDSKSLTVLKGDVMQPDTFQDHFSDIDVVISTLGTGTNRKPTNIYSEGGRNMMAAMKKFGIKKLIVLTAAAFDTSDPQTNTFIVKAIVRQLFKNIYTDMEMLEKLLEENTDIDWICIRPTRLTSKKGTGKYRTNLNHSPKGGRKISRKDLSKFIVEQVESDEYIHEKPVVAY</sequence>
<dbReference type="Gene3D" id="3.40.50.720">
    <property type="entry name" value="NAD(P)-binding Rossmann-like Domain"/>
    <property type="match status" value="1"/>
</dbReference>
<dbReference type="RefSeq" id="WP_106543253.1">
    <property type="nucleotide sequence ID" value="NZ_BLAU01000001.1"/>
</dbReference>
<organism evidence="3 4">
    <name type="scientific">Prolixibacter denitrificans</name>
    <dbReference type="NCBI Taxonomy" id="1541063"/>
    <lineage>
        <taxon>Bacteria</taxon>
        <taxon>Pseudomonadati</taxon>
        <taxon>Bacteroidota</taxon>
        <taxon>Bacteroidia</taxon>
        <taxon>Marinilabiliales</taxon>
        <taxon>Prolixibacteraceae</taxon>
        <taxon>Prolixibacter</taxon>
    </lineage>
</organism>
<dbReference type="InterPro" id="IPR051606">
    <property type="entry name" value="Polyketide_Oxido-like"/>
</dbReference>
<dbReference type="GO" id="GO:0004074">
    <property type="term" value="F:biliverdin reductase [NAD(P)H] activity"/>
    <property type="evidence" value="ECO:0007669"/>
    <property type="project" value="TreeGrafter"/>
</dbReference>
<dbReference type="Pfam" id="PF13460">
    <property type="entry name" value="NAD_binding_10"/>
    <property type="match status" value="1"/>
</dbReference>
<dbReference type="GO" id="GO:0042602">
    <property type="term" value="F:riboflavin reductase (NADPH) activity"/>
    <property type="evidence" value="ECO:0007669"/>
    <property type="project" value="TreeGrafter"/>
</dbReference>
<evidence type="ECO:0000313" key="2">
    <source>
        <dbReference type="EMBL" id="GET21657.1"/>
    </source>
</evidence>
<gene>
    <name evidence="3" type="ORF">CLV93_11043</name>
    <name evidence="2" type="ORF">JCM18694_19030</name>
</gene>
<dbReference type="Proteomes" id="UP000396862">
    <property type="component" value="Unassembled WGS sequence"/>
</dbReference>
<dbReference type="EMBL" id="PYGC01000010">
    <property type="protein sequence ID" value="PSK81259.1"/>
    <property type="molecule type" value="Genomic_DNA"/>
</dbReference>
<evidence type="ECO:0000313" key="5">
    <source>
        <dbReference type="Proteomes" id="UP000396862"/>
    </source>
</evidence>
<name>A0A2P8C8H5_9BACT</name>
<keyword evidence="5" id="KW-1185">Reference proteome</keyword>
<dbReference type="InterPro" id="IPR036291">
    <property type="entry name" value="NAD(P)-bd_dom_sf"/>
</dbReference>
<dbReference type="EMBL" id="BLAU01000001">
    <property type="protein sequence ID" value="GET21657.1"/>
    <property type="molecule type" value="Genomic_DNA"/>
</dbReference>
<accession>A0A2P8C8H5</accession>